<dbReference type="AlphaFoldDB" id="A0A450TKK6"/>
<proteinExistence type="predicted"/>
<gene>
    <name evidence="1" type="ORF">BECKFW1821B_GA0114236_11406</name>
</gene>
<sequence length="40" mass="4387">MAFIEGELYGTNHRIIPASLVGWIAARIVLEHVAHTLESA</sequence>
<organism evidence="1">
    <name type="scientific">Candidatus Kentrum sp. FW</name>
    <dbReference type="NCBI Taxonomy" id="2126338"/>
    <lineage>
        <taxon>Bacteria</taxon>
        <taxon>Pseudomonadati</taxon>
        <taxon>Pseudomonadota</taxon>
        <taxon>Gammaproteobacteria</taxon>
        <taxon>Candidatus Kentrum</taxon>
    </lineage>
</organism>
<protein>
    <submittedName>
        <fullName evidence="1">Uncharacterized protein</fullName>
    </submittedName>
</protein>
<dbReference type="EMBL" id="CAADFD010000140">
    <property type="protein sequence ID" value="VFJ68135.1"/>
    <property type="molecule type" value="Genomic_DNA"/>
</dbReference>
<name>A0A450TKK6_9GAMM</name>
<evidence type="ECO:0000313" key="1">
    <source>
        <dbReference type="EMBL" id="VFJ68135.1"/>
    </source>
</evidence>
<accession>A0A450TKK6</accession>
<reference evidence="1" key="1">
    <citation type="submission" date="2019-02" db="EMBL/GenBank/DDBJ databases">
        <authorList>
            <person name="Gruber-Vodicka R. H."/>
            <person name="Seah K. B. B."/>
        </authorList>
    </citation>
    <scope>NUCLEOTIDE SEQUENCE</scope>
    <source>
        <strain evidence="1">BECK_BZ106</strain>
    </source>
</reference>